<proteinExistence type="predicted"/>
<evidence type="ECO:0000313" key="4">
    <source>
        <dbReference type="Proteomes" id="UP000765509"/>
    </source>
</evidence>
<dbReference type="AlphaFoldDB" id="A0A9Q3CQC5"/>
<accession>A0A9Q3CQC5</accession>
<keyword evidence="4" id="KW-1185">Reference proteome</keyword>
<sequence length="81" mass="9278">MKIEIHLFVAFIILCTSISHSSKLPDKKGTQAQALEPDAARRRKHQLDPFNPRDPRHRRNPGDPRARRNPGDPPEPEQPPE</sequence>
<organism evidence="3 4">
    <name type="scientific">Austropuccinia psidii MF-1</name>
    <dbReference type="NCBI Taxonomy" id="1389203"/>
    <lineage>
        <taxon>Eukaryota</taxon>
        <taxon>Fungi</taxon>
        <taxon>Dikarya</taxon>
        <taxon>Basidiomycota</taxon>
        <taxon>Pucciniomycotina</taxon>
        <taxon>Pucciniomycetes</taxon>
        <taxon>Pucciniales</taxon>
        <taxon>Sphaerophragmiaceae</taxon>
        <taxon>Austropuccinia</taxon>
    </lineage>
</organism>
<feature type="signal peptide" evidence="2">
    <location>
        <begin position="1"/>
        <end position="21"/>
    </location>
</feature>
<evidence type="ECO:0000313" key="3">
    <source>
        <dbReference type="EMBL" id="MBW0486681.1"/>
    </source>
</evidence>
<protein>
    <submittedName>
        <fullName evidence="3">Uncharacterized protein</fullName>
    </submittedName>
</protein>
<dbReference type="Proteomes" id="UP000765509">
    <property type="component" value="Unassembled WGS sequence"/>
</dbReference>
<evidence type="ECO:0000256" key="1">
    <source>
        <dbReference type="SAM" id="MobiDB-lite"/>
    </source>
</evidence>
<keyword evidence="2" id="KW-0732">Signal</keyword>
<feature type="chain" id="PRO_5040451235" evidence="2">
    <location>
        <begin position="22"/>
        <end position="81"/>
    </location>
</feature>
<dbReference type="EMBL" id="AVOT02008769">
    <property type="protein sequence ID" value="MBW0486681.1"/>
    <property type="molecule type" value="Genomic_DNA"/>
</dbReference>
<reference evidence="3" key="1">
    <citation type="submission" date="2021-03" db="EMBL/GenBank/DDBJ databases">
        <title>Draft genome sequence of rust myrtle Austropuccinia psidii MF-1, a brazilian biotype.</title>
        <authorList>
            <person name="Quecine M.C."/>
            <person name="Pachon D.M.R."/>
            <person name="Bonatelli M.L."/>
            <person name="Correr F.H."/>
            <person name="Franceschini L.M."/>
            <person name="Leite T.F."/>
            <person name="Margarido G.R.A."/>
            <person name="Almeida C.A."/>
            <person name="Ferrarezi J.A."/>
            <person name="Labate C.A."/>
        </authorList>
    </citation>
    <scope>NUCLEOTIDE SEQUENCE</scope>
    <source>
        <strain evidence="3">MF-1</strain>
    </source>
</reference>
<feature type="region of interest" description="Disordered" evidence="1">
    <location>
        <begin position="20"/>
        <end position="81"/>
    </location>
</feature>
<name>A0A9Q3CQC5_9BASI</name>
<evidence type="ECO:0000256" key="2">
    <source>
        <dbReference type="SAM" id="SignalP"/>
    </source>
</evidence>
<gene>
    <name evidence="3" type="ORF">O181_026396</name>
</gene>
<comment type="caution">
    <text evidence="3">The sequence shown here is derived from an EMBL/GenBank/DDBJ whole genome shotgun (WGS) entry which is preliminary data.</text>
</comment>
<feature type="compositionally biased region" description="Basic and acidic residues" evidence="1">
    <location>
        <begin position="60"/>
        <end position="70"/>
    </location>
</feature>